<evidence type="ECO:0000313" key="2">
    <source>
        <dbReference type="Proteomes" id="UP000059188"/>
    </source>
</evidence>
<keyword evidence="2" id="KW-1185">Reference proteome</keyword>
<accession>A0A0B7FUW2</accession>
<evidence type="ECO:0000313" key="1">
    <source>
        <dbReference type="EMBL" id="CEL61500.1"/>
    </source>
</evidence>
<organism evidence="1 2">
    <name type="scientific">Thanatephorus cucumeris (strain AG1-IB / isolate 7/3/14)</name>
    <name type="common">Lettuce bottom rot fungus</name>
    <name type="synonym">Rhizoctonia solani</name>
    <dbReference type="NCBI Taxonomy" id="1108050"/>
    <lineage>
        <taxon>Eukaryota</taxon>
        <taxon>Fungi</taxon>
        <taxon>Dikarya</taxon>
        <taxon>Basidiomycota</taxon>
        <taxon>Agaricomycotina</taxon>
        <taxon>Agaricomycetes</taxon>
        <taxon>Cantharellales</taxon>
        <taxon>Ceratobasidiaceae</taxon>
        <taxon>Rhizoctonia</taxon>
        <taxon>Rhizoctonia solani AG-1</taxon>
    </lineage>
</organism>
<dbReference type="Proteomes" id="UP000059188">
    <property type="component" value="Unassembled WGS sequence"/>
</dbReference>
<proteinExistence type="predicted"/>
<dbReference type="AlphaFoldDB" id="A0A0B7FUW2"/>
<dbReference type="EMBL" id="LN679157">
    <property type="protein sequence ID" value="CEL61500.1"/>
    <property type="molecule type" value="Genomic_DNA"/>
</dbReference>
<name>A0A0B7FUW2_THACB</name>
<gene>
    <name evidence="1" type="ORF">RSOLAG1IB_10073</name>
</gene>
<reference evidence="1 2" key="1">
    <citation type="submission" date="2014-11" db="EMBL/GenBank/DDBJ databases">
        <authorList>
            <person name="Wibberg Daniel"/>
        </authorList>
    </citation>
    <scope>NUCLEOTIDE SEQUENCE [LARGE SCALE GENOMIC DNA]</scope>
    <source>
        <strain evidence="1">Rhizoctonia solani AG1-IB 7/3/14</strain>
    </source>
</reference>
<protein>
    <submittedName>
        <fullName evidence="1">Uncharacterized protein</fullName>
    </submittedName>
</protein>
<sequence length="107" mass="12322">MWSNFVSIVKTKAIDYAIVVYSTLRRTRTSAGEENSPLKPLRHLFPCTKNDYCAIRTHAVKDHCLNKSLIAGQPSNHFEQCILTKWSRSIASQYLYRYRAHYAAGLE</sequence>